<dbReference type="EMBL" id="MDYO01000011">
    <property type="protein sequence ID" value="OQD97662.1"/>
    <property type="molecule type" value="Genomic_DNA"/>
</dbReference>
<keyword evidence="3" id="KW-1185">Reference proteome</keyword>
<gene>
    <name evidence="2" type="ORF">PENSOL_c011G10651</name>
</gene>
<evidence type="ECO:0000313" key="3">
    <source>
        <dbReference type="Proteomes" id="UP000191612"/>
    </source>
</evidence>
<feature type="compositionally biased region" description="Polar residues" evidence="1">
    <location>
        <begin position="152"/>
        <end position="169"/>
    </location>
</feature>
<evidence type="ECO:0000256" key="1">
    <source>
        <dbReference type="SAM" id="MobiDB-lite"/>
    </source>
</evidence>
<sequence length="228" mass="25534">MKQTQWCATDQATRDAWKQIRGSNCSQNIFPPGILAAELRSHLYSLLCRIEQISAQGFNALHTRRDLCAAPKTHLGSRGGLTLLCMSVSVYSVPCDIATFGFVDDPRAMRLMLRHLQRSPLFPDVLYPDQLESVLDSLELLFGSGDDLTNSLPRANTSGSYQSTRSTYEAQKHRYRQDSRAQETYASIGYEITEHCKDQSGSLVPKKRRKLAAPSGTNTKARKNVQFC</sequence>
<protein>
    <submittedName>
        <fullName evidence="2">Uncharacterized protein</fullName>
    </submittedName>
</protein>
<dbReference type="Proteomes" id="UP000191612">
    <property type="component" value="Unassembled WGS sequence"/>
</dbReference>
<proteinExistence type="predicted"/>
<comment type="caution">
    <text evidence="2">The sequence shown here is derived from an EMBL/GenBank/DDBJ whole genome shotgun (WGS) entry which is preliminary data.</text>
</comment>
<organism evidence="2 3">
    <name type="scientific">Penicillium solitum</name>
    <dbReference type="NCBI Taxonomy" id="60172"/>
    <lineage>
        <taxon>Eukaryota</taxon>
        <taxon>Fungi</taxon>
        <taxon>Dikarya</taxon>
        <taxon>Ascomycota</taxon>
        <taxon>Pezizomycotina</taxon>
        <taxon>Eurotiomycetes</taxon>
        <taxon>Eurotiomycetidae</taxon>
        <taxon>Eurotiales</taxon>
        <taxon>Aspergillaceae</taxon>
        <taxon>Penicillium</taxon>
    </lineage>
</organism>
<name>A0A1V6R8Z4_9EURO</name>
<evidence type="ECO:0000313" key="2">
    <source>
        <dbReference type="EMBL" id="OQD97662.1"/>
    </source>
</evidence>
<feature type="region of interest" description="Disordered" evidence="1">
    <location>
        <begin position="152"/>
        <end position="179"/>
    </location>
</feature>
<dbReference type="AlphaFoldDB" id="A0A1V6R8Z4"/>
<accession>A0A1V6R8Z4</accession>
<reference evidence="3" key="1">
    <citation type="journal article" date="2017" name="Nat. Microbiol.">
        <title>Global analysis of biosynthetic gene clusters reveals vast potential of secondary metabolite production in Penicillium species.</title>
        <authorList>
            <person name="Nielsen J.C."/>
            <person name="Grijseels S."/>
            <person name="Prigent S."/>
            <person name="Ji B."/>
            <person name="Dainat J."/>
            <person name="Nielsen K.F."/>
            <person name="Frisvad J.C."/>
            <person name="Workman M."/>
            <person name="Nielsen J."/>
        </authorList>
    </citation>
    <scope>NUCLEOTIDE SEQUENCE [LARGE SCALE GENOMIC DNA]</scope>
    <source>
        <strain evidence="3">IBT 29525</strain>
    </source>
</reference>
<feature type="compositionally biased region" description="Basic and acidic residues" evidence="1">
    <location>
        <begin position="170"/>
        <end position="179"/>
    </location>
</feature>
<feature type="region of interest" description="Disordered" evidence="1">
    <location>
        <begin position="199"/>
        <end position="228"/>
    </location>
</feature>